<dbReference type="EMBL" id="JAZHXI010000009">
    <property type="protein sequence ID" value="KAL2067953.1"/>
    <property type="molecule type" value="Genomic_DNA"/>
</dbReference>
<keyword evidence="2" id="KW-1185">Reference proteome</keyword>
<feature type="non-terminal residue" evidence="1">
    <location>
        <position position="90"/>
    </location>
</feature>
<gene>
    <name evidence="1" type="ORF">VTL71DRAFT_16051</name>
</gene>
<organism evidence="1 2">
    <name type="scientific">Oculimacula yallundae</name>
    <dbReference type="NCBI Taxonomy" id="86028"/>
    <lineage>
        <taxon>Eukaryota</taxon>
        <taxon>Fungi</taxon>
        <taxon>Dikarya</taxon>
        <taxon>Ascomycota</taxon>
        <taxon>Pezizomycotina</taxon>
        <taxon>Leotiomycetes</taxon>
        <taxon>Helotiales</taxon>
        <taxon>Ploettnerulaceae</taxon>
        <taxon>Oculimacula</taxon>
    </lineage>
</organism>
<dbReference type="Proteomes" id="UP001595075">
    <property type="component" value="Unassembled WGS sequence"/>
</dbReference>
<evidence type="ECO:0000313" key="2">
    <source>
        <dbReference type="Proteomes" id="UP001595075"/>
    </source>
</evidence>
<name>A0ABR4CDE3_9HELO</name>
<sequence>MDGCPNYELRSTFHLVKALRKLLRTKHVPVDLQAFGIQAIYNSRVGTWNGNIFGVLVKIEDRVGAAGYLHRPFLLISHSMGVRTTSRTDP</sequence>
<proteinExistence type="predicted"/>
<accession>A0ABR4CDE3</accession>
<evidence type="ECO:0000313" key="1">
    <source>
        <dbReference type="EMBL" id="KAL2067953.1"/>
    </source>
</evidence>
<reference evidence="1 2" key="1">
    <citation type="journal article" date="2024" name="Commun. Biol.">
        <title>Comparative genomic analysis of thermophilic fungi reveals convergent evolutionary adaptations and gene losses.</title>
        <authorList>
            <person name="Steindorff A.S."/>
            <person name="Aguilar-Pontes M.V."/>
            <person name="Robinson A.J."/>
            <person name="Andreopoulos B."/>
            <person name="LaButti K."/>
            <person name="Kuo A."/>
            <person name="Mondo S."/>
            <person name="Riley R."/>
            <person name="Otillar R."/>
            <person name="Haridas S."/>
            <person name="Lipzen A."/>
            <person name="Grimwood J."/>
            <person name="Schmutz J."/>
            <person name="Clum A."/>
            <person name="Reid I.D."/>
            <person name="Moisan M.C."/>
            <person name="Butler G."/>
            <person name="Nguyen T.T.M."/>
            <person name="Dewar K."/>
            <person name="Conant G."/>
            <person name="Drula E."/>
            <person name="Henrissat B."/>
            <person name="Hansel C."/>
            <person name="Singer S."/>
            <person name="Hutchinson M.I."/>
            <person name="de Vries R.P."/>
            <person name="Natvig D.O."/>
            <person name="Powell A.J."/>
            <person name="Tsang A."/>
            <person name="Grigoriev I.V."/>
        </authorList>
    </citation>
    <scope>NUCLEOTIDE SEQUENCE [LARGE SCALE GENOMIC DNA]</scope>
    <source>
        <strain evidence="1 2">CBS 494.80</strain>
    </source>
</reference>
<protein>
    <submittedName>
        <fullName evidence="1">Uncharacterized protein</fullName>
    </submittedName>
</protein>
<comment type="caution">
    <text evidence="1">The sequence shown here is derived from an EMBL/GenBank/DDBJ whole genome shotgun (WGS) entry which is preliminary data.</text>
</comment>